<keyword evidence="3" id="KW-1185">Reference proteome</keyword>
<proteinExistence type="predicted"/>
<dbReference type="InterPro" id="IPR036390">
    <property type="entry name" value="WH_DNA-bd_sf"/>
</dbReference>
<evidence type="ECO:0000313" key="2">
    <source>
        <dbReference type="EMBL" id="MET4577308.1"/>
    </source>
</evidence>
<dbReference type="InterPro" id="IPR036388">
    <property type="entry name" value="WH-like_DNA-bd_sf"/>
</dbReference>
<dbReference type="EMBL" id="JBEPSH010000004">
    <property type="protein sequence ID" value="MET4577308.1"/>
    <property type="molecule type" value="Genomic_DNA"/>
</dbReference>
<dbReference type="SMART" id="SM00347">
    <property type="entry name" value="HTH_MARR"/>
    <property type="match status" value="1"/>
</dbReference>
<dbReference type="PRINTS" id="PR00598">
    <property type="entry name" value="HTHMARR"/>
</dbReference>
<feature type="domain" description="HTH marR-type" evidence="1">
    <location>
        <begin position="9"/>
        <end position="142"/>
    </location>
</feature>
<evidence type="ECO:0000313" key="3">
    <source>
        <dbReference type="Proteomes" id="UP001549320"/>
    </source>
</evidence>
<gene>
    <name evidence="2" type="ORF">ABIE13_002419</name>
</gene>
<comment type="caution">
    <text evidence="2">The sequence shown here is derived from an EMBL/GenBank/DDBJ whole genome shotgun (WGS) entry which is preliminary data.</text>
</comment>
<sequence>MNASPLNLQEFLPYKLSRLVNDMSAGLMRDYSHRFGLNVSQWRMLAASAQLQPTSVTELTEYSGMDKVTVSRSVRELVDRNLLSRELDELDRRRATITLTPEGQRVYEEIAPGAVAFEEALLSVLKPAERKAFSSVMDRLLDQAAVLRQTTSRRFPRGSGPRSRQSKA</sequence>
<dbReference type="PANTHER" id="PTHR33164:SF57">
    <property type="entry name" value="MARR-FAMILY TRANSCRIPTIONAL REGULATOR"/>
    <property type="match status" value="1"/>
</dbReference>
<evidence type="ECO:0000259" key="1">
    <source>
        <dbReference type="PROSITE" id="PS50995"/>
    </source>
</evidence>
<reference evidence="2 3" key="1">
    <citation type="submission" date="2024-06" db="EMBL/GenBank/DDBJ databases">
        <title>Sorghum-associated microbial communities from plants grown in Nebraska, USA.</title>
        <authorList>
            <person name="Schachtman D."/>
        </authorList>
    </citation>
    <scope>NUCLEOTIDE SEQUENCE [LARGE SCALE GENOMIC DNA]</scope>
    <source>
        <strain evidence="2 3">2709</strain>
    </source>
</reference>
<dbReference type="Proteomes" id="UP001549320">
    <property type="component" value="Unassembled WGS sequence"/>
</dbReference>
<protein>
    <submittedName>
        <fullName evidence="2">DNA-binding MarR family transcriptional regulator</fullName>
    </submittedName>
</protein>
<dbReference type="SUPFAM" id="SSF46785">
    <property type="entry name" value="Winged helix' DNA-binding domain"/>
    <property type="match status" value="1"/>
</dbReference>
<name>A0ABV2Q8U8_9BURK</name>
<keyword evidence="2" id="KW-0238">DNA-binding</keyword>
<dbReference type="GO" id="GO:0003677">
    <property type="term" value="F:DNA binding"/>
    <property type="evidence" value="ECO:0007669"/>
    <property type="project" value="UniProtKB-KW"/>
</dbReference>
<organism evidence="2 3">
    <name type="scientific">Ottowia thiooxydans</name>
    <dbReference type="NCBI Taxonomy" id="219182"/>
    <lineage>
        <taxon>Bacteria</taxon>
        <taxon>Pseudomonadati</taxon>
        <taxon>Pseudomonadota</taxon>
        <taxon>Betaproteobacteria</taxon>
        <taxon>Burkholderiales</taxon>
        <taxon>Comamonadaceae</taxon>
        <taxon>Ottowia</taxon>
    </lineage>
</organism>
<accession>A0ABV2Q8U8</accession>
<dbReference type="Pfam" id="PF12802">
    <property type="entry name" value="MarR_2"/>
    <property type="match status" value="1"/>
</dbReference>
<dbReference type="Gene3D" id="1.10.10.10">
    <property type="entry name" value="Winged helix-like DNA-binding domain superfamily/Winged helix DNA-binding domain"/>
    <property type="match status" value="1"/>
</dbReference>
<dbReference type="PANTHER" id="PTHR33164">
    <property type="entry name" value="TRANSCRIPTIONAL REGULATOR, MARR FAMILY"/>
    <property type="match status" value="1"/>
</dbReference>
<dbReference type="InterPro" id="IPR000835">
    <property type="entry name" value="HTH_MarR-typ"/>
</dbReference>
<dbReference type="InterPro" id="IPR039422">
    <property type="entry name" value="MarR/SlyA-like"/>
</dbReference>
<dbReference type="RefSeq" id="WP_354443566.1">
    <property type="nucleotide sequence ID" value="NZ_JBEPSH010000004.1"/>
</dbReference>
<dbReference type="PROSITE" id="PS50995">
    <property type="entry name" value="HTH_MARR_2"/>
    <property type="match status" value="1"/>
</dbReference>